<proteinExistence type="predicted"/>
<organism evidence="1 2">
    <name type="scientific">Agrobacterium vitis</name>
    <name type="common">Rhizobium vitis</name>
    <dbReference type="NCBI Taxonomy" id="373"/>
    <lineage>
        <taxon>Bacteria</taxon>
        <taxon>Pseudomonadati</taxon>
        <taxon>Pseudomonadota</taxon>
        <taxon>Alphaproteobacteria</taxon>
        <taxon>Hyphomicrobiales</taxon>
        <taxon>Rhizobiaceae</taxon>
        <taxon>Rhizobium/Agrobacterium group</taxon>
        <taxon>Agrobacterium</taxon>
    </lineage>
</organism>
<protein>
    <submittedName>
        <fullName evidence="1">Uncharacterized protein</fullName>
    </submittedName>
</protein>
<reference evidence="1 2" key="1">
    <citation type="submission" date="2019-12" db="EMBL/GenBank/DDBJ databases">
        <title>Whole-genome sequencing of Allorhizobium vitis.</title>
        <authorList>
            <person name="Gan H.M."/>
            <person name="Szegedi E."/>
            <person name="Burr T."/>
            <person name="Savka M.A."/>
        </authorList>
    </citation>
    <scope>NUCLEOTIDE SEQUENCE [LARGE SCALE GENOMIC DNA]</scope>
    <source>
        <strain evidence="1 2">CG989</strain>
    </source>
</reference>
<evidence type="ECO:0000313" key="1">
    <source>
        <dbReference type="EMBL" id="MUZ60832.1"/>
    </source>
</evidence>
<gene>
    <name evidence="1" type="ORF">GOZ95_25720</name>
</gene>
<dbReference type="Proteomes" id="UP000436692">
    <property type="component" value="Unassembled WGS sequence"/>
</dbReference>
<dbReference type="AlphaFoldDB" id="A0AAE5AZ42"/>
<comment type="caution">
    <text evidence="1">The sequence shown here is derived from an EMBL/GenBank/DDBJ whole genome shotgun (WGS) entry which is preliminary data.</text>
</comment>
<sequence>MLHARYSGKPGATFPWQARETARFILNQAVSLIFCLSLPDRENREPLFPGKLWGKLRENASLARLYLKTSLNFNIDKQLKALPRHARDMPAPAMDFDRKVV</sequence>
<dbReference type="RefSeq" id="WP_156551494.1">
    <property type="nucleotide sequence ID" value="NZ_JABAEJ010000021.1"/>
</dbReference>
<name>A0AAE5AZ42_AGRVI</name>
<accession>A0AAE5AZ42</accession>
<dbReference type="EMBL" id="WPHM01000021">
    <property type="protein sequence ID" value="MUZ60832.1"/>
    <property type="molecule type" value="Genomic_DNA"/>
</dbReference>
<evidence type="ECO:0000313" key="2">
    <source>
        <dbReference type="Proteomes" id="UP000436692"/>
    </source>
</evidence>